<reference key="1">
    <citation type="journal article" date="2007" name="Nature">
        <title>The medaka draft genome and insights into vertebrate genome evolution.</title>
        <authorList>
            <person name="Kasahara M."/>
            <person name="Naruse K."/>
            <person name="Sasaki S."/>
            <person name="Nakatani Y."/>
            <person name="Qu W."/>
            <person name="Ahsan B."/>
            <person name="Yamada T."/>
            <person name="Nagayasu Y."/>
            <person name="Doi K."/>
            <person name="Kasai Y."/>
            <person name="Jindo T."/>
            <person name="Kobayashi D."/>
            <person name="Shimada A."/>
            <person name="Toyoda A."/>
            <person name="Kuroki Y."/>
            <person name="Fujiyama A."/>
            <person name="Sasaki T."/>
            <person name="Shimizu A."/>
            <person name="Asakawa S."/>
            <person name="Shimizu N."/>
            <person name="Hashimoto S."/>
            <person name="Yang J."/>
            <person name="Lee Y."/>
            <person name="Matsushima K."/>
            <person name="Sugano S."/>
            <person name="Sakaizumi M."/>
            <person name="Narita T."/>
            <person name="Ohishi K."/>
            <person name="Haga S."/>
            <person name="Ohta F."/>
            <person name="Nomoto H."/>
            <person name="Nogata K."/>
            <person name="Morishita T."/>
            <person name="Endo T."/>
            <person name="Shin-I T."/>
            <person name="Takeda H."/>
            <person name="Morishita S."/>
            <person name="Kohara Y."/>
        </authorList>
    </citation>
    <scope>NUCLEOTIDE SEQUENCE [LARGE SCALE GENOMIC DNA]</scope>
    <source>
        <strain>Hd-rR</strain>
    </source>
</reference>
<evidence type="ECO:0000256" key="1">
    <source>
        <dbReference type="ARBA" id="ARBA00004167"/>
    </source>
</evidence>
<dbReference type="FunFam" id="3.10.250.10:FF:000016">
    <property type="entry name" value="Scavenger receptor cysteine-rich protein type 12"/>
    <property type="match status" value="2"/>
</dbReference>
<feature type="domain" description="SRCR" evidence="13">
    <location>
        <begin position="25"/>
        <end position="126"/>
    </location>
</feature>
<evidence type="ECO:0000256" key="12">
    <source>
        <dbReference type="SAM" id="SignalP"/>
    </source>
</evidence>
<feature type="disulfide bond" evidence="9">
    <location>
        <begin position="952"/>
        <end position="962"/>
    </location>
</feature>
<keyword evidence="3 12" id="KW-0732">Signal</keyword>
<accession>A0A3P9I6U9</accession>
<feature type="domain" description="SRCR" evidence="13">
    <location>
        <begin position="602"/>
        <end position="694"/>
    </location>
</feature>
<evidence type="ECO:0000256" key="2">
    <source>
        <dbReference type="ARBA" id="ARBA00022692"/>
    </source>
</evidence>
<keyword evidence="2 11" id="KW-0812">Transmembrane</keyword>
<keyword evidence="7 9" id="KW-1015">Disulfide bond</keyword>
<keyword evidence="6 11" id="KW-0472">Membrane</keyword>
<feature type="domain" description="SRCR" evidence="13">
    <location>
        <begin position="979"/>
        <end position="1026"/>
    </location>
</feature>
<feature type="chain" id="PRO_5018053772" description="SRCR domain-containing protein" evidence="12">
    <location>
        <begin position="20"/>
        <end position="1255"/>
    </location>
</feature>
<dbReference type="PRINTS" id="PR00258">
    <property type="entry name" value="SPERACTRCPTR"/>
</dbReference>
<sequence length="1255" mass="138530">MRFLLLLICSSTHIVSVAAQAKGKVILRGGENPCEGHVEIYYNNTAGHVGDKHWDDNTEKVVCRTTQCGVPVPDATKNVQRLENRTVWLNELRCSGNEDSLWDCPGYPAPGVSIYQKPTVKMIKCSGQIKISLEPHECHGVAKYSVSATHSGYFCKDNWGPKDTQTAELLCRSVGCGGLKEIPRARWVDMSNYERSEKMGVDCAGIDSVTNLWLCAGKPNQCKNPVVVTCEGHERLQLLGSPTNVCSGQLQQKKTKWEAVKNNINVTDRLCTEVNCGAVKNYTYVDQNLHLTCTDTVKVVLMDGKRESKCFGRVHVNKNGLNQPVCGAGWTAENSHMVCKELSCGKLIEWTNKAPVGPGVMDDVNCSGNESSLWHCKARHGPQLTCQQTPHVICSGSVKFSLADGPGKCAGRLEVLHGGERKRVAQSKWNEKYSDNICQRLNCGKTTGENHPERFFQGSGNFVSIACDRNQPDISECVKSEQNTRNEEAVGITCENHEVVFLKGSESCSGAVGIRQNNNTFWLSGSNETWNSEAAGTLCQQMHCGRLTKFSSSSSAGDISDMTFRAYRCSGKQRSLFDCDKVELPDHNDTIAQVECSGKINVSLSEGCWGKVRIFAEGKSEGVCADSWTEEMSKTLCQETSCGETILKVRKPPPRAVVTFKSLHTVGNNSSLRESTFVKTENIERCIPAYVVCEGSAELRFPASKDECRGTVEMVYEGDSLSVSRKVLTEHSNAICRKLRCGHAQHVAAYFGSQDVVEIITELKCSGDDSKATLETCSITAGKSSDLGFLQCSDWREMVLEEDGCKGEVAVYSQAGRMLVSSEGWTETEGNQLCTDLQCGPLKTKREVSGDDSFWNKTFKCPNDGKAESIWDCETETPPSLQRKKLFIECQDRSKVSLSGYCSGQVRINSSPVCNKNWDIDYSNRVCQELNCGNAFDHSDLPGAKSRLYVSCDQHHHVLGQCHRDEGICQSSVSVSCYKNITFQTTEKCGGQVQVNYGRNWKNVCVDKDTLKNSKLLNSLCKEMNCEYNTNARLEKINEGIYLECPTDYKDIKYCVKAQPCGGQTHGLIIECAGFENTEPVMEKSDITVPLIVGIGTSLLVLILIPVFVRFWMVRRARKKALTKMLPDREADQDSESYDEIGQPEEKALKGESIFAEAAVIKEGDVQSFSSLEYDDVDKAPEAQPLTSQGSKGNQNVADQSDDGEMYEVDDLHPTEDIPANMQTTVEVHNEPKVTAENSTGPPEDEDYLVPDQDG</sequence>
<feature type="domain" description="SRCR" evidence="13">
    <location>
        <begin position="129"/>
        <end position="231"/>
    </location>
</feature>
<feature type="compositionally biased region" description="Acidic residues" evidence="10">
    <location>
        <begin position="1200"/>
        <end position="1209"/>
    </location>
</feature>
<evidence type="ECO:0000256" key="8">
    <source>
        <dbReference type="ARBA" id="ARBA00023180"/>
    </source>
</evidence>
<feature type="domain" description="SRCR" evidence="13">
    <location>
        <begin position="499"/>
        <end position="597"/>
    </location>
</feature>
<dbReference type="SUPFAM" id="SSF56487">
    <property type="entry name" value="SRCR-like"/>
    <property type="match status" value="8"/>
</dbReference>
<keyword evidence="5 11" id="KW-1133">Transmembrane helix</keyword>
<feature type="domain" description="SRCR" evidence="13">
    <location>
        <begin position="699"/>
        <end position="814"/>
    </location>
</feature>
<dbReference type="PANTHER" id="PTHR48071:SF25">
    <property type="entry name" value="SCAVENGER RECEPTOR CYSTEINE-RICH TYPE 1 PROTEIN M160-LIKE ISOFORM X1"/>
    <property type="match status" value="1"/>
</dbReference>
<feature type="region of interest" description="Disordered" evidence="10">
    <location>
        <begin position="1182"/>
        <end position="1255"/>
    </location>
</feature>
<dbReference type="Ensembl" id="ENSORLT00015023605.1">
    <property type="protein sequence ID" value="ENSORLP00015015635.1"/>
    <property type="gene ID" value="ENSORLG00015016554.1"/>
</dbReference>
<evidence type="ECO:0000256" key="5">
    <source>
        <dbReference type="ARBA" id="ARBA00022989"/>
    </source>
</evidence>
<dbReference type="Pfam" id="PF00530">
    <property type="entry name" value="SRCR"/>
    <property type="match status" value="4"/>
</dbReference>
<feature type="disulfide bond" evidence="9">
    <location>
        <begin position="94"/>
        <end position="104"/>
    </location>
</feature>
<dbReference type="Gene3D" id="3.10.250.10">
    <property type="entry name" value="SRCR-like domain"/>
    <property type="match status" value="9"/>
</dbReference>
<feature type="disulfide bond" evidence="9">
    <location>
        <begin position="467"/>
        <end position="477"/>
    </location>
</feature>
<evidence type="ECO:0000313" key="15">
    <source>
        <dbReference type="Proteomes" id="UP000265200"/>
    </source>
</evidence>
<reference evidence="14" key="4">
    <citation type="submission" date="2025-09" db="UniProtKB">
        <authorList>
            <consortium name="Ensembl"/>
        </authorList>
    </citation>
    <scope>IDENTIFICATION</scope>
    <source>
        <strain evidence="14">HSOK</strain>
    </source>
</reference>
<evidence type="ECO:0000256" key="11">
    <source>
        <dbReference type="SAM" id="Phobius"/>
    </source>
</evidence>
<proteinExistence type="predicted"/>
<dbReference type="Proteomes" id="UP000265200">
    <property type="component" value="Chromosome 7"/>
</dbReference>
<feature type="region of interest" description="Disordered" evidence="10">
    <location>
        <begin position="1123"/>
        <end position="1145"/>
    </location>
</feature>
<keyword evidence="8" id="KW-0325">Glycoprotein</keyword>
<dbReference type="PROSITE" id="PS50287">
    <property type="entry name" value="SRCR_2"/>
    <property type="match status" value="9"/>
</dbReference>
<evidence type="ECO:0000256" key="6">
    <source>
        <dbReference type="ARBA" id="ARBA00023136"/>
    </source>
</evidence>
<name>A0A3P9I6U9_ORYLA</name>
<dbReference type="SMART" id="SM00202">
    <property type="entry name" value="SR"/>
    <property type="match status" value="4"/>
</dbReference>
<evidence type="ECO:0000256" key="9">
    <source>
        <dbReference type="PROSITE-ProRule" id="PRU00196"/>
    </source>
</evidence>
<feature type="disulfide bond" evidence="9">
    <location>
        <begin position="569"/>
        <end position="579"/>
    </location>
</feature>
<evidence type="ECO:0000256" key="3">
    <source>
        <dbReference type="ARBA" id="ARBA00022729"/>
    </source>
</evidence>
<evidence type="ECO:0000256" key="7">
    <source>
        <dbReference type="ARBA" id="ARBA00023157"/>
    </source>
</evidence>
<feature type="domain" description="SRCR" evidence="13">
    <location>
        <begin position="879"/>
        <end position="978"/>
    </location>
</feature>
<dbReference type="GO" id="GO:0016020">
    <property type="term" value="C:membrane"/>
    <property type="evidence" value="ECO:0007669"/>
    <property type="project" value="UniProtKB-SubCell"/>
</dbReference>
<organism evidence="14 15">
    <name type="scientific">Oryzias latipes</name>
    <name type="common">Japanese rice fish</name>
    <name type="synonym">Japanese killifish</name>
    <dbReference type="NCBI Taxonomy" id="8090"/>
    <lineage>
        <taxon>Eukaryota</taxon>
        <taxon>Metazoa</taxon>
        <taxon>Chordata</taxon>
        <taxon>Craniata</taxon>
        <taxon>Vertebrata</taxon>
        <taxon>Euteleostomi</taxon>
        <taxon>Actinopterygii</taxon>
        <taxon>Neopterygii</taxon>
        <taxon>Teleostei</taxon>
        <taxon>Neoteleostei</taxon>
        <taxon>Acanthomorphata</taxon>
        <taxon>Ovalentaria</taxon>
        <taxon>Atherinomorphae</taxon>
        <taxon>Beloniformes</taxon>
        <taxon>Adrianichthyidae</taxon>
        <taxon>Oryziinae</taxon>
        <taxon>Oryzias</taxon>
    </lineage>
</organism>
<feature type="domain" description="SRCR" evidence="13">
    <location>
        <begin position="299"/>
        <end position="395"/>
    </location>
</feature>
<evidence type="ECO:0000256" key="4">
    <source>
        <dbReference type="ARBA" id="ARBA00022737"/>
    </source>
</evidence>
<evidence type="ECO:0000256" key="10">
    <source>
        <dbReference type="SAM" id="MobiDB-lite"/>
    </source>
</evidence>
<dbReference type="InterPro" id="IPR036772">
    <property type="entry name" value="SRCR-like_dom_sf"/>
</dbReference>
<comment type="caution">
    <text evidence="9">Lacks conserved residue(s) required for the propagation of feature annotation.</text>
</comment>
<comment type="subcellular location">
    <subcellularLocation>
        <location evidence="1">Membrane</location>
        <topology evidence="1">Single-pass membrane protein</topology>
    </subcellularLocation>
</comment>
<keyword evidence="4" id="KW-0677">Repeat</keyword>
<feature type="compositionally biased region" description="Acidic residues" evidence="10">
    <location>
        <begin position="1243"/>
        <end position="1255"/>
    </location>
</feature>
<feature type="transmembrane region" description="Helical" evidence="11">
    <location>
        <begin position="1087"/>
        <end position="1112"/>
    </location>
</feature>
<feature type="domain" description="SRCR" evidence="13">
    <location>
        <begin position="400"/>
        <end position="495"/>
    </location>
</feature>
<evidence type="ECO:0000313" key="14">
    <source>
        <dbReference type="Ensembl" id="ENSORLP00015015635.1"/>
    </source>
</evidence>
<dbReference type="AlphaFoldDB" id="A0A3P9I6U9"/>
<evidence type="ECO:0000259" key="13">
    <source>
        <dbReference type="PROSITE" id="PS50287"/>
    </source>
</evidence>
<reference evidence="14 15" key="2">
    <citation type="submission" date="2017-04" db="EMBL/GenBank/DDBJ databases">
        <title>CpG methylation of centromeres and impact of large insertions on vertebrate speciation.</title>
        <authorList>
            <person name="Ichikawa K."/>
            <person name="Yoshimura J."/>
            <person name="Morishita S."/>
        </authorList>
    </citation>
    <scope>NUCLEOTIDE SEQUENCE</scope>
    <source>
        <strain evidence="14 15">HSOK</strain>
    </source>
</reference>
<feature type="compositionally biased region" description="Acidic residues" evidence="10">
    <location>
        <begin position="1133"/>
        <end position="1143"/>
    </location>
</feature>
<dbReference type="PANTHER" id="PTHR48071">
    <property type="entry name" value="SRCR DOMAIN-CONTAINING PROTEIN"/>
    <property type="match status" value="1"/>
</dbReference>
<protein>
    <recommendedName>
        <fullName evidence="13">SRCR domain-containing protein</fullName>
    </recommendedName>
</protein>
<feature type="disulfide bond" evidence="9">
    <location>
        <begin position="366"/>
        <end position="376"/>
    </location>
</feature>
<feature type="signal peptide" evidence="12">
    <location>
        <begin position="1"/>
        <end position="19"/>
    </location>
</feature>
<dbReference type="InterPro" id="IPR001190">
    <property type="entry name" value="SRCR"/>
</dbReference>
<reference evidence="14" key="3">
    <citation type="submission" date="2025-08" db="UniProtKB">
        <authorList>
            <consortium name="Ensembl"/>
        </authorList>
    </citation>
    <scope>IDENTIFICATION</scope>
    <source>
        <strain evidence="14">HSOK</strain>
    </source>
</reference>
<feature type="compositionally biased region" description="Polar residues" evidence="10">
    <location>
        <begin position="1185"/>
        <end position="1199"/>
    </location>
</feature>